<evidence type="ECO:0000313" key="2">
    <source>
        <dbReference type="Proteomes" id="UP000228906"/>
    </source>
</evidence>
<accession>A0A2H0UY97</accession>
<reference evidence="2" key="1">
    <citation type="submission" date="2017-09" db="EMBL/GenBank/DDBJ databases">
        <title>Depth-based differentiation of microbial function through sediment-hosted aquifers and enrichment of novel symbionts in the deep terrestrial subsurface.</title>
        <authorList>
            <person name="Probst A.J."/>
            <person name="Ladd B."/>
            <person name="Jarett J.K."/>
            <person name="Geller-Mcgrath D.E."/>
            <person name="Sieber C.M.K."/>
            <person name="Emerson J.B."/>
            <person name="Anantharaman K."/>
            <person name="Thomas B.C."/>
            <person name="Malmstrom R."/>
            <person name="Stieglmeier M."/>
            <person name="Klingl A."/>
            <person name="Woyke T."/>
            <person name="Ryan C.M."/>
            <person name="Banfield J.F."/>
        </authorList>
    </citation>
    <scope>NUCLEOTIDE SEQUENCE [LARGE SCALE GENOMIC DNA]</scope>
</reference>
<organism evidence="1 2">
    <name type="scientific">bacterium (Candidatus Gribaldobacteria) CG10_big_fil_rev_8_21_14_0_10_41_12</name>
    <dbReference type="NCBI Taxonomy" id="2014277"/>
    <lineage>
        <taxon>Bacteria</taxon>
        <taxon>Candidatus Gribaldobacteria</taxon>
    </lineage>
</organism>
<dbReference type="InterPro" id="IPR014942">
    <property type="entry name" value="AbiEii"/>
</dbReference>
<dbReference type="EMBL" id="PFAV01000007">
    <property type="protein sequence ID" value="PIR91785.1"/>
    <property type="molecule type" value="Genomic_DNA"/>
</dbReference>
<evidence type="ECO:0000313" key="1">
    <source>
        <dbReference type="EMBL" id="PIR91785.1"/>
    </source>
</evidence>
<name>A0A2H0UY97_9BACT</name>
<dbReference type="AlphaFoldDB" id="A0A2H0UY97"/>
<sequence length="244" mass="28441">MKNIKKIMLNKEKHQLIMGQILKDIYTDTSIAPLLGFKGGTCAYFFYGLPRFSVDLDFDLLKKIDEENQENVFEKIVGIIGKYGIVKDSHIKKFTIFALLSYGDEDHNIKIEVSTRNLLANLKDFYSLKEYLGISMLVAKREYLFAGKLAALTQRTDMAMRDVYDIYYFGKNNWDFDKKTVEILTGKNFSECILDSINLVESIKENQLLDRIGELVNEKEKSWIKQNLKNEVLFILRNYQKIIQ</sequence>
<comment type="caution">
    <text evidence="1">The sequence shown here is derived from an EMBL/GenBank/DDBJ whole genome shotgun (WGS) entry which is preliminary data.</text>
</comment>
<proteinExistence type="predicted"/>
<evidence type="ECO:0008006" key="3">
    <source>
        <dbReference type="Google" id="ProtNLM"/>
    </source>
</evidence>
<dbReference type="Gene3D" id="3.10.450.620">
    <property type="entry name" value="JHP933, nucleotidyltransferase-like core domain"/>
    <property type="match status" value="1"/>
</dbReference>
<dbReference type="Proteomes" id="UP000228906">
    <property type="component" value="Unassembled WGS sequence"/>
</dbReference>
<gene>
    <name evidence="1" type="ORF">COU03_00445</name>
</gene>
<dbReference type="Pfam" id="PF08843">
    <property type="entry name" value="AbiEii"/>
    <property type="match status" value="1"/>
</dbReference>
<protein>
    <recommendedName>
        <fullName evidence="3">Nucleotidyl transferase AbiEii/AbiGii toxin family protein</fullName>
    </recommendedName>
</protein>